<evidence type="ECO:0000256" key="7">
    <source>
        <dbReference type="ARBA" id="ARBA00022695"/>
    </source>
</evidence>
<comment type="similarity">
    <text evidence="2">Belongs to the SUA5 family.</text>
</comment>
<evidence type="ECO:0000256" key="2">
    <source>
        <dbReference type="ARBA" id="ARBA00007663"/>
    </source>
</evidence>
<dbReference type="InterPro" id="IPR017945">
    <property type="entry name" value="DHBP_synth_RibB-like_a/b_dom"/>
</dbReference>
<dbReference type="AlphaFoldDB" id="A0A520N314"/>
<dbReference type="GO" id="GO:0006450">
    <property type="term" value="P:regulation of translational fidelity"/>
    <property type="evidence" value="ECO:0007669"/>
    <property type="project" value="TreeGrafter"/>
</dbReference>
<evidence type="ECO:0000256" key="5">
    <source>
        <dbReference type="ARBA" id="ARBA00022679"/>
    </source>
</evidence>
<feature type="domain" description="YrdC-like" evidence="12">
    <location>
        <begin position="5"/>
        <end position="186"/>
    </location>
</feature>
<dbReference type="GO" id="GO:0005737">
    <property type="term" value="C:cytoplasm"/>
    <property type="evidence" value="ECO:0007669"/>
    <property type="project" value="UniProtKB-SubCell"/>
</dbReference>
<evidence type="ECO:0000256" key="6">
    <source>
        <dbReference type="ARBA" id="ARBA00022694"/>
    </source>
</evidence>
<dbReference type="GO" id="GO:0003725">
    <property type="term" value="F:double-stranded RNA binding"/>
    <property type="evidence" value="ECO:0007669"/>
    <property type="project" value="InterPro"/>
</dbReference>
<keyword evidence="6" id="KW-0819">tRNA processing</keyword>
<proteinExistence type="inferred from homology"/>
<reference evidence="13 14" key="1">
    <citation type="submission" date="2019-02" db="EMBL/GenBank/DDBJ databases">
        <title>Prokaryotic population dynamics and viral predation in marine succession experiment using metagenomics: the confinement effect.</title>
        <authorList>
            <person name="Haro-Moreno J.M."/>
            <person name="Rodriguez-Valera F."/>
            <person name="Lopez-Perez M."/>
        </authorList>
    </citation>
    <scope>NUCLEOTIDE SEQUENCE [LARGE SCALE GENOMIC DNA]</scope>
    <source>
        <strain evidence="13">MED-G164</strain>
    </source>
</reference>
<keyword evidence="7" id="KW-0548">Nucleotidyltransferase</keyword>
<accession>A0A520N314</accession>
<keyword evidence="8" id="KW-0547">Nucleotide-binding</keyword>
<evidence type="ECO:0000256" key="3">
    <source>
        <dbReference type="ARBA" id="ARBA00012584"/>
    </source>
</evidence>
<comment type="catalytic activity">
    <reaction evidence="11">
        <text>L-threonine + hydrogencarbonate + ATP = L-threonylcarbamoyladenylate + diphosphate + H2O</text>
        <dbReference type="Rhea" id="RHEA:36407"/>
        <dbReference type="ChEBI" id="CHEBI:15377"/>
        <dbReference type="ChEBI" id="CHEBI:17544"/>
        <dbReference type="ChEBI" id="CHEBI:30616"/>
        <dbReference type="ChEBI" id="CHEBI:33019"/>
        <dbReference type="ChEBI" id="CHEBI:57926"/>
        <dbReference type="ChEBI" id="CHEBI:73682"/>
        <dbReference type="EC" id="2.7.7.87"/>
    </reaction>
</comment>
<evidence type="ECO:0000256" key="4">
    <source>
        <dbReference type="ARBA" id="ARBA00022490"/>
    </source>
</evidence>
<dbReference type="GO" id="GO:0008033">
    <property type="term" value="P:tRNA processing"/>
    <property type="evidence" value="ECO:0007669"/>
    <property type="project" value="UniProtKB-KW"/>
</dbReference>
<dbReference type="GO" id="GO:0000049">
    <property type="term" value="F:tRNA binding"/>
    <property type="evidence" value="ECO:0007669"/>
    <property type="project" value="TreeGrafter"/>
</dbReference>
<dbReference type="PANTHER" id="PTHR17490:SF16">
    <property type="entry name" value="THREONYLCARBAMOYL-AMP SYNTHASE"/>
    <property type="match status" value="1"/>
</dbReference>
<organism evidence="13 14">
    <name type="scientific">SAR86 cluster bacterium</name>
    <dbReference type="NCBI Taxonomy" id="2030880"/>
    <lineage>
        <taxon>Bacteria</taxon>
        <taxon>Pseudomonadati</taxon>
        <taxon>Pseudomonadota</taxon>
        <taxon>Gammaproteobacteria</taxon>
        <taxon>SAR86 cluster</taxon>
    </lineage>
</organism>
<name>A0A520N314_9GAMM</name>
<dbReference type="Proteomes" id="UP000315283">
    <property type="component" value="Unassembled WGS sequence"/>
</dbReference>
<sequence length="186" mass="21246">MNRISLDTNSSIDWLNSGKILVHPTESIWGLGCDAFNMQAVNKIFKLKKRSKKKNFILLASSIDHVSKNLCYLSKSDKEYLSKYWPGPYTFLIKYKEEIPHHLKNNTNKLAVRVSNHLPIKTLFKGFNGFMVSTSANISGQSNINDAKNIIDFFEYDDLAYYDESLGENKSASKIIDLESKAIIRE</sequence>
<dbReference type="NCBIfam" id="TIGR00057">
    <property type="entry name" value="L-threonylcarbamoyladenylate synthase"/>
    <property type="match status" value="1"/>
</dbReference>
<dbReference type="GO" id="GO:0061710">
    <property type="term" value="F:L-threonylcarbamoyladenylate synthase"/>
    <property type="evidence" value="ECO:0007669"/>
    <property type="project" value="UniProtKB-EC"/>
</dbReference>
<comment type="subcellular location">
    <subcellularLocation>
        <location evidence="1">Cytoplasm</location>
    </subcellularLocation>
</comment>
<dbReference type="Pfam" id="PF01300">
    <property type="entry name" value="Sua5_yciO_yrdC"/>
    <property type="match status" value="1"/>
</dbReference>
<evidence type="ECO:0000256" key="10">
    <source>
        <dbReference type="ARBA" id="ARBA00029774"/>
    </source>
</evidence>
<evidence type="ECO:0000313" key="13">
    <source>
        <dbReference type="EMBL" id="RZO27880.1"/>
    </source>
</evidence>
<evidence type="ECO:0000259" key="12">
    <source>
        <dbReference type="PROSITE" id="PS51163"/>
    </source>
</evidence>
<dbReference type="InterPro" id="IPR006070">
    <property type="entry name" value="Sua5-like_dom"/>
</dbReference>
<dbReference type="InterPro" id="IPR050156">
    <property type="entry name" value="TC-AMP_synthase_SUA5"/>
</dbReference>
<evidence type="ECO:0000313" key="14">
    <source>
        <dbReference type="Proteomes" id="UP000315283"/>
    </source>
</evidence>
<dbReference type="PANTHER" id="PTHR17490">
    <property type="entry name" value="SUA5"/>
    <property type="match status" value="1"/>
</dbReference>
<gene>
    <name evidence="13" type="ORF">EVA97_03555</name>
</gene>
<dbReference type="GO" id="GO:0005524">
    <property type="term" value="F:ATP binding"/>
    <property type="evidence" value="ECO:0007669"/>
    <property type="project" value="UniProtKB-KW"/>
</dbReference>
<evidence type="ECO:0000256" key="11">
    <source>
        <dbReference type="ARBA" id="ARBA00048366"/>
    </source>
</evidence>
<keyword evidence="5" id="KW-0808">Transferase</keyword>
<dbReference type="Gene3D" id="3.90.870.10">
    <property type="entry name" value="DHBP synthase"/>
    <property type="match status" value="1"/>
</dbReference>
<keyword evidence="4" id="KW-0963">Cytoplasm</keyword>
<protein>
    <recommendedName>
        <fullName evidence="10">L-threonylcarbamoyladenylate synthase</fullName>
        <ecNumber evidence="3">2.7.7.87</ecNumber>
    </recommendedName>
    <alternativeName>
        <fullName evidence="10">L-threonylcarbamoyladenylate synthase</fullName>
    </alternativeName>
</protein>
<dbReference type="PROSITE" id="PS51163">
    <property type="entry name" value="YRDC"/>
    <property type="match status" value="1"/>
</dbReference>
<evidence type="ECO:0000256" key="9">
    <source>
        <dbReference type="ARBA" id="ARBA00022840"/>
    </source>
</evidence>
<evidence type="ECO:0000256" key="1">
    <source>
        <dbReference type="ARBA" id="ARBA00004496"/>
    </source>
</evidence>
<dbReference type="EC" id="2.7.7.87" evidence="3"/>
<dbReference type="SUPFAM" id="SSF55821">
    <property type="entry name" value="YrdC/RibB"/>
    <property type="match status" value="1"/>
</dbReference>
<keyword evidence="9" id="KW-0067">ATP-binding</keyword>
<comment type="caution">
    <text evidence="13">The sequence shown here is derived from an EMBL/GenBank/DDBJ whole genome shotgun (WGS) entry which is preliminary data.</text>
</comment>
<evidence type="ECO:0000256" key="8">
    <source>
        <dbReference type="ARBA" id="ARBA00022741"/>
    </source>
</evidence>
<dbReference type="EMBL" id="SHBJ01000025">
    <property type="protein sequence ID" value="RZO27880.1"/>
    <property type="molecule type" value="Genomic_DNA"/>
</dbReference>